<feature type="compositionally biased region" description="Basic and acidic residues" evidence="1">
    <location>
        <begin position="1005"/>
        <end position="1014"/>
    </location>
</feature>
<feature type="region of interest" description="Disordered" evidence="1">
    <location>
        <begin position="234"/>
        <end position="494"/>
    </location>
</feature>
<evidence type="ECO:0000313" key="4">
    <source>
        <dbReference type="Proteomes" id="UP000241890"/>
    </source>
</evidence>
<feature type="compositionally biased region" description="Basic residues" evidence="1">
    <location>
        <begin position="955"/>
        <end position="976"/>
    </location>
</feature>
<reference evidence="3 4" key="1">
    <citation type="submission" date="2017-12" db="EMBL/GenBank/DDBJ databases">
        <title>Sequencing, de novo assembly and annotation of complete genome of a new Thraustochytrid species, strain FCC1311.</title>
        <authorList>
            <person name="Sedici K."/>
            <person name="Godart F."/>
            <person name="Aiese Cigliano R."/>
            <person name="Sanseverino W."/>
            <person name="Barakat M."/>
            <person name="Ortet P."/>
            <person name="Marechal E."/>
            <person name="Cagnac O."/>
            <person name="Amato A."/>
        </authorList>
    </citation>
    <scope>NUCLEOTIDE SEQUENCE [LARGE SCALE GENOMIC DNA]</scope>
</reference>
<feature type="compositionally biased region" description="Low complexity" evidence="1">
    <location>
        <begin position="97"/>
        <end position="136"/>
    </location>
</feature>
<comment type="caution">
    <text evidence="3">The sequence shown here is derived from an EMBL/GenBank/DDBJ whole genome shotgun (WGS) entry which is preliminary data.</text>
</comment>
<dbReference type="SMART" id="SM00513">
    <property type="entry name" value="SAP"/>
    <property type="match status" value="4"/>
</dbReference>
<dbReference type="EMBL" id="BEYU01000023">
    <property type="protein sequence ID" value="GBG26742.1"/>
    <property type="molecule type" value="Genomic_DNA"/>
</dbReference>
<dbReference type="InterPro" id="IPR036361">
    <property type="entry name" value="SAP_dom_sf"/>
</dbReference>
<gene>
    <name evidence="3" type="ORF">FCC1311_029632</name>
</gene>
<dbReference type="Proteomes" id="UP000241890">
    <property type="component" value="Unassembled WGS sequence"/>
</dbReference>
<dbReference type="PANTHER" id="PTHR23401:SF0">
    <property type="entry name" value="CYCLIN-DEPENDENT KINASE 5 ACTIVATOR"/>
    <property type="match status" value="1"/>
</dbReference>
<feature type="compositionally biased region" description="Acidic residues" evidence="1">
    <location>
        <begin position="420"/>
        <end position="434"/>
    </location>
</feature>
<feature type="compositionally biased region" description="Basic residues" evidence="1">
    <location>
        <begin position="887"/>
        <end position="917"/>
    </location>
</feature>
<feature type="compositionally biased region" description="Basic residues" evidence="1">
    <location>
        <begin position="1015"/>
        <end position="1025"/>
    </location>
</feature>
<dbReference type="GO" id="GO:0019901">
    <property type="term" value="F:protein kinase binding"/>
    <property type="evidence" value="ECO:0007669"/>
    <property type="project" value="TreeGrafter"/>
</dbReference>
<feature type="compositionally biased region" description="Basic and acidic residues" evidence="1">
    <location>
        <begin position="443"/>
        <end position="453"/>
    </location>
</feature>
<proteinExistence type="predicted"/>
<dbReference type="GO" id="GO:0016533">
    <property type="term" value="C:protein kinase 5 complex"/>
    <property type="evidence" value="ECO:0007669"/>
    <property type="project" value="InterPro"/>
</dbReference>
<feature type="region of interest" description="Disordered" evidence="1">
    <location>
        <begin position="594"/>
        <end position="668"/>
    </location>
</feature>
<feature type="compositionally biased region" description="Polar residues" evidence="1">
    <location>
        <begin position="280"/>
        <end position="291"/>
    </location>
</feature>
<feature type="compositionally biased region" description="Acidic residues" evidence="1">
    <location>
        <begin position="454"/>
        <end position="470"/>
    </location>
</feature>
<dbReference type="GO" id="GO:0061575">
    <property type="term" value="F:cyclin-dependent protein serine/threonine kinase activator activity"/>
    <property type="evidence" value="ECO:0007669"/>
    <property type="project" value="InterPro"/>
</dbReference>
<feature type="region of interest" description="Disordered" evidence="1">
    <location>
        <begin position="682"/>
        <end position="721"/>
    </location>
</feature>
<evidence type="ECO:0000313" key="3">
    <source>
        <dbReference type="EMBL" id="GBG26742.1"/>
    </source>
</evidence>
<keyword evidence="4" id="KW-1185">Reference proteome</keyword>
<dbReference type="Pfam" id="PF02037">
    <property type="entry name" value="SAP"/>
    <property type="match status" value="2"/>
</dbReference>
<dbReference type="PANTHER" id="PTHR23401">
    <property type="entry name" value="CYCLIN DEPENDANT KINASE-5 ACTIVATOR"/>
    <property type="match status" value="1"/>
</dbReference>
<accession>A0A2R5G6R2</accession>
<dbReference type="Gene3D" id="1.10.720.30">
    <property type="entry name" value="SAP domain"/>
    <property type="match status" value="1"/>
</dbReference>
<dbReference type="SUPFAM" id="SSF68906">
    <property type="entry name" value="SAP domain"/>
    <property type="match status" value="1"/>
</dbReference>
<sequence>MTTTTATSATAAATPAKAASTPAASRRTPKPHATPRRVMESKATFNEQRIEEMTVKALQDALRSCQKAVSGRKAELQERLLDAVEGGASTPLPAPSPRASAAAKTPGPKSSSSSSSSTSSTSSTKATASKTKAGAAHVATPRRARPAKTPKASTSKKKRQGKQAEDGEDGQQQKSGPSENMRDLVLEDDGSVTWRGQDVLKLKVMELKDALRTLDLADSTIRLKSDLQDALVKNAKPRQGAAASTSSSDAGPKTDSATKNESKKKKKKKDQQQQQQQKQENQAKNTASAVLNNGEDEEMDGGNKAPTPFKPPASRRTGPRSSLGKSETDADGIVEPTPVRKPKSSSLRKTGPRRSLGAPDATENAAPEDEVISEDKKEEGEEEEEQHQQQQQPQEEEKEHGGPRSAKKIRPVAELAQQDLNDDIESGPQDDDEGLAGSTAGSMDDKRPDHSSDEEKEEAAEENGAEDQSEDEKPSVEDDKMEEDEGEEKEEEEKIEVDIPKVLLDVLHTWHVVDLQDAMRELELPLHSHEKKDELIEALGRHLVTGTESLTVADLKRYLHLIGGKVSGRKAELQARVARFLGGDITGTKLHEMQLQSDDESASVKKPKPSPRKKSPKKADARHLQREENADAIRQDEPKGTKEKRGPSTGPDRESGVVPPTPLMNGRVETLEYAVSETHVISGGKEKLVPSEELSASKQWTQAEADEIPAGTTNTPTKASTSQLLGAENDAEGFFTPVESEERPAGGTRPGEEEEEEMLESRSVMRKGEKDEAEVIPPTPAPADQALSGNWSDAAVPGSPAEALKEKVRAATSVSERANDKVDGDGNESGRGMIVPETPARTETPDPAKEIERLMDELQQDGITADDFKKFHGLLAQLVGDDGAKSGSKKRKSKSASKSKASSKKKKKLSSVKKSRKRSAENAEAAELLGDDEAGAGYDSEGRHERAINADGSVKKSKKKKSSTKKSSKKKKKRIKMSALDGDEDDGVIGIGSQSATARKLGRSQARDHYDSFRHTHHPSHKHQSVHLVDDSLDSVATPMVNATPHSESSRAHHNDDHGDRGDALFPGKPKWRESLLSNQSFEQHSLLDSSGHKIAPSPFANGKSRSVVAASPFTNGTPRRPGQYGAAPGLGGFGASSVSRARGGPVFPKFGSAVHMGTPAPAANGNFSHGPKAAAAVAGGGAPRSHHDPSAVAQRVLQSIDRESRELSRDALSQAHQAHSRFDGAGSHDSFYSSSTFARPAPRPAANGGGFAVPDTPPVKHLNVKRRPGSTVQPKFEFSPARAERGGFHASKPVATDESLEQSFPFPSLDD</sequence>
<feature type="region of interest" description="Disordered" evidence="1">
    <location>
        <begin position="1202"/>
        <end position="1312"/>
    </location>
</feature>
<name>A0A2R5G6R2_9STRA</name>
<feature type="region of interest" description="Disordered" evidence="1">
    <location>
        <begin position="1"/>
        <end position="45"/>
    </location>
</feature>
<protein>
    <recommendedName>
        <fullName evidence="2">SAP domain-containing protein</fullName>
    </recommendedName>
</protein>
<feature type="domain" description="SAP" evidence="2">
    <location>
        <begin position="50"/>
        <end position="84"/>
    </location>
</feature>
<feature type="compositionally biased region" description="Basic residues" evidence="1">
    <location>
        <begin position="140"/>
        <end position="161"/>
    </location>
</feature>
<dbReference type="GO" id="GO:0005737">
    <property type="term" value="C:cytoplasm"/>
    <property type="evidence" value="ECO:0007669"/>
    <property type="project" value="TreeGrafter"/>
</dbReference>
<dbReference type="InterPro" id="IPR004944">
    <property type="entry name" value="CDK5_activator"/>
</dbReference>
<feature type="region of interest" description="Disordered" evidence="1">
    <location>
        <begin position="80"/>
        <end position="196"/>
    </location>
</feature>
<feature type="region of interest" description="Disordered" evidence="1">
    <location>
        <begin position="879"/>
        <end position="1026"/>
    </location>
</feature>
<feature type="region of interest" description="Disordered" evidence="1">
    <location>
        <begin position="733"/>
        <end position="849"/>
    </location>
</feature>
<dbReference type="InParanoid" id="A0A2R5G6R2"/>
<feature type="compositionally biased region" description="Acidic residues" evidence="1">
    <location>
        <begin position="479"/>
        <end position="494"/>
    </location>
</feature>
<feature type="domain" description="SAP" evidence="2">
    <location>
        <begin position="547"/>
        <end position="581"/>
    </location>
</feature>
<organism evidence="3 4">
    <name type="scientific">Hondaea fermentalgiana</name>
    <dbReference type="NCBI Taxonomy" id="2315210"/>
    <lineage>
        <taxon>Eukaryota</taxon>
        <taxon>Sar</taxon>
        <taxon>Stramenopiles</taxon>
        <taxon>Bigyra</taxon>
        <taxon>Labyrinthulomycetes</taxon>
        <taxon>Thraustochytrida</taxon>
        <taxon>Thraustochytriidae</taxon>
        <taxon>Hondaea</taxon>
    </lineage>
</organism>
<feature type="compositionally biased region" description="Low complexity" evidence="1">
    <location>
        <begin position="241"/>
        <end position="250"/>
    </location>
</feature>
<feature type="compositionally biased region" description="Polar residues" evidence="1">
    <location>
        <begin position="711"/>
        <end position="721"/>
    </location>
</feature>
<feature type="compositionally biased region" description="Low complexity" evidence="1">
    <location>
        <begin position="1238"/>
        <end position="1247"/>
    </location>
</feature>
<dbReference type="InterPro" id="IPR003034">
    <property type="entry name" value="SAP_dom"/>
</dbReference>
<feature type="compositionally biased region" description="Basic and acidic residues" evidence="1">
    <location>
        <begin position="1048"/>
        <end position="1063"/>
    </location>
</feature>
<feature type="compositionally biased region" description="Basic and acidic residues" evidence="1">
    <location>
        <begin position="617"/>
        <end position="655"/>
    </location>
</feature>
<feature type="compositionally biased region" description="Basic residues" evidence="1">
    <location>
        <begin position="605"/>
        <end position="616"/>
    </location>
</feature>
<dbReference type="PROSITE" id="PS50800">
    <property type="entry name" value="SAP"/>
    <property type="match status" value="2"/>
</dbReference>
<feature type="region of interest" description="Disordered" evidence="1">
    <location>
        <begin position="1040"/>
        <end position="1070"/>
    </location>
</feature>
<evidence type="ECO:0000256" key="1">
    <source>
        <dbReference type="SAM" id="MobiDB-lite"/>
    </source>
</evidence>
<evidence type="ECO:0000259" key="2">
    <source>
        <dbReference type="PROSITE" id="PS50800"/>
    </source>
</evidence>
<feature type="compositionally biased region" description="Low complexity" evidence="1">
    <location>
        <begin position="1"/>
        <end position="26"/>
    </location>
</feature>